<accession>A0A835B7J2</accession>
<evidence type="ECO:0000313" key="2">
    <source>
        <dbReference type="EMBL" id="KAF8689953.1"/>
    </source>
</evidence>
<gene>
    <name evidence="2" type="ORF">HU200_041588</name>
</gene>
<evidence type="ECO:0008006" key="4">
    <source>
        <dbReference type="Google" id="ProtNLM"/>
    </source>
</evidence>
<dbReference type="EMBL" id="JACEFO010001996">
    <property type="protein sequence ID" value="KAF8689953.1"/>
    <property type="molecule type" value="Genomic_DNA"/>
</dbReference>
<keyword evidence="3" id="KW-1185">Reference proteome</keyword>
<proteinExistence type="predicted"/>
<name>A0A835B7J2_9POAL</name>
<feature type="region of interest" description="Disordered" evidence="1">
    <location>
        <begin position="74"/>
        <end position="184"/>
    </location>
</feature>
<dbReference type="AlphaFoldDB" id="A0A835B7J2"/>
<dbReference type="OrthoDB" id="10253254at2759"/>
<feature type="compositionally biased region" description="Basic and acidic residues" evidence="1">
    <location>
        <begin position="170"/>
        <end position="184"/>
    </location>
</feature>
<evidence type="ECO:0000256" key="1">
    <source>
        <dbReference type="SAM" id="MobiDB-lite"/>
    </source>
</evidence>
<protein>
    <recommendedName>
        <fullName evidence="4">PWI domain-containing protein</fullName>
    </recommendedName>
</protein>
<feature type="compositionally biased region" description="Polar residues" evidence="1">
    <location>
        <begin position="103"/>
        <end position="117"/>
    </location>
</feature>
<sequence length="184" mass="20077">MASDAQLCEWVSDKLMILLGYSKGVIVQYVNKLAKECSSAGDLVAKLVEFGFTSSVETHTFAADICAKVPRKASGISNYQKQERDAAMLVQKQSTADEGDNDAGNQTSTSRKGSTIPLSKGQKQFRRKADQDGGEDDGGGEDEKVAKDSGRNVRRRTEEDDEKDGDNSSDEEKERMRDSKKGPS</sequence>
<organism evidence="2 3">
    <name type="scientific">Digitaria exilis</name>
    <dbReference type="NCBI Taxonomy" id="1010633"/>
    <lineage>
        <taxon>Eukaryota</taxon>
        <taxon>Viridiplantae</taxon>
        <taxon>Streptophyta</taxon>
        <taxon>Embryophyta</taxon>
        <taxon>Tracheophyta</taxon>
        <taxon>Spermatophyta</taxon>
        <taxon>Magnoliopsida</taxon>
        <taxon>Liliopsida</taxon>
        <taxon>Poales</taxon>
        <taxon>Poaceae</taxon>
        <taxon>PACMAD clade</taxon>
        <taxon>Panicoideae</taxon>
        <taxon>Panicodae</taxon>
        <taxon>Paniceae</taxon>
        <taxon>Anthephorinae</taxon>
        <taxon>Digitaria</taxon>
    </lineage>
</organism>
<evidence type="ECO:0000313" key="3">
    <source>
        <dbReference type="Proteomes" id="UP000636709"/>
    </source>
</evidence>
<dbReference type="Proteomes" id="UP000636709">
    <property type="component" value="Unassembled WGS sequence"/>
</dbReference>
<feature type="compositionally biased region" description="Acidic residues" evidence="1">
    <location>
        <begin position="159"/>
        <end position="169"/>
    </location>
</feature>
<feature type="compositionally biased region" description="Basic and acidic residues" evidence="1">
    <location>
        <begin position="141"/>
        <end position="158"/>
    </location>
</feature>
<reference evidence="2" key="1">
    <citation type="submission" date="2020-07" db="EMBL/GenBank/DDBJ databases">
        <title>Genome sequence and genetic diversity analysis of an under-domesticated orphan crop, white fonio (Digitaria exilis).</title>
        <authorList>
            <person name="Bennetzen J.L."/>
            <person name="Chen S."/>
            <person name="Ma X."/>
            <person name="Wang X."/>
            <person name="Yssel A.E.J."/>
            <person name="Chaluvadi S.R."/>
            <person name="Johnson M."/>
            <person name="Gangashetty P."/>
            <person name="Hamidou F."/>
            <person name="Sanogo M.D."/>
            <person name="Zwaenepoel A."/>
            <person name="Wallace J."/>
            <person name="Van De Peer Y."/>
            <person name="Van Deynze A."/>
        </authorList>
    </citation>
    <scope>NUCLEOTIDE SEQUENCE</scope>
    <source>
        <tissue evidence="2">Leaves</tissue>
    </source>
</reference>
<dbReference type="Gramene" id="Dexi1A01G0030590.1">
    <property type="protein sequence ID" value="Dexi1A01G0030590.1:cds"/>
    <property type="gene ID" value="Dexi1A01G0030590"/>
</dbReference>
<comment type="caution">
    <text evidence="2">The sequence shown here is derived from an EMBL/GenBank/DDBJ whole genome shotgun (WGS) entry which is preliminary data.</text>
</comment>